<evidence type="ECO:0000313" key="3">
    <source>
        <dbReference type="EMBL" id="QKJ31108.1"/>
    </source>
</evidence>
<feature type="region of interest" description="Disordered" evidence="1">
    <location>
        <begin position="653"/>
        <end position="674"/>
    </location>
</feature>
<sequence length="674" mass="72121">MHKLLFKDGVVGRDISNLQTDISALNAIVQAAVNVELFTIPLYMTTLYSLQGTHQITSSNALYENRWWPGMATSAAPSTPNENAFNAIFSVFIAEMFHLQMASNICQAVGVAPNYNSPLLQNPTTFGWTCYGPTNTIIPHILDFQDTIAPFNSLVVNLGPVNKTQMELFLAIEETEAAAEAIIQPDKKSNYFPSVPFANWQASNTEADLPLFGSIGWMYKCLWEYISISYTLPGGATTTLWDEIFKGTLPTQQDIFNSTAGSHVPEYPDMSASVTSTDSDTALQQLFNMIDGITDQGEGSGVGAQIKARLGLNLPTTVEQQFQPNTEALELDYPSYNDQGNPEPSADAAARSHFGNCDHFETFTYVAGLLAAGGIVTWDMWFDQGNTWTAEMLQSIPGGKYNDALPAAADIANALNALKQEDITNNNSTNYNLISQAAAGAIYGVTSVLNTYWSTPGATFPYPAMGGTGDRTAVCWAVFGKAPDLSLGIVPQQANNIYYGCQGLGTNATDNNNNCAAQAAYHTCIGSNSCMAQGGCGFIQTVNGGHTCNSEIEKVKATSSHKPADTVGGTNGCTPVYYSAPGDNRCQTFGGCAVPISASQLYPAPYANMTGIELYSFQSGQPVPVSSLPPYTEGTPVYQIAWQAYCDVVKSNGGTPPAEPPAPSNIRLAFPPST</sequence>
<organism evidence="3 4">
    <name type="scientific">Mucilaginibacter mali</name>
    <dbReference type="NCBI Taxonomy" id="2740462"/>
    <lineage>
        <taxon>Bacteria</taxon>
        <taxon>Pseudomonadati</taxon>
        <taxon>Bacteroidota</taxon>
        <taxon>Sphingobacteriia</taxon>
        <taxon>Sphingobacteriales</taxon>
        <taxon>Sphingobacteriaceae</taxon>
        <taxon>Mucilaginibacter</taxon>
    </lineage>
</organism>
<name>A0A7D4PUW4_9SPHI</name>
<dbReference type="KEGG" id="mmab:HQ865_15540"/>
<evidence type="ECO:0000259" key="2">
    <source>
        <dbReference type="Pfam" id="PF12902"/>
    </source>
</evidence>
<feature type="domain" description="Iminophenyl-pyruvate dimer synthase" evidence="2">
    <location>
        <begin position="29"/>
        <end position="301"/>
    </location>
</feature>
<gene>
    <name evidence="3" type="ORF">HQ865_15540</name>
</gene>
<dbReference type="Pfam" id="PF12902">
    <property type="entry name" value="Ferritin-like"/>
    <property type="match status" value="1"/>
</dbReference>
<reference evidence="3 4" key="1">
    <citation type="submission" date="2020-05" db="EMBL/GenBank/DDBJ databases">
        <title>Mucilaginibacter mali sp. nov.</title>
        <authorList>
            <person name="Kim H.S."/>
            <person name="Lee K.C."/>
            <person name="Suh M.K."/>
            <person name="Kim J.-S."/>
            <person name="Han K.-I."/>
            <person name="Eom M.K."/>
            <person name="Shin Y.K."/>
            <person name="Lee J.-S."/>
        </authorList>
    </citation>
    <scope>NUCLEOTIDE SEQUENCE [LARGE SCALE GENOMIC DNA]</scope>
    <source>
        <strain evidence="3 4">G2-14</strain>
    </source>
</reference>
<protein>
    <recommendedName>
        <fullName evidence="2">Iminophenyl-pyruvate dimer synthase domain-containing protein</fullName>
    </recommendedName>
</protein>
<dbReference type="InterPro" id="IPR026820">
    <property type="entry name" value="VioB/RebD_dom"/>
</dbReference>
<dbReference type="Proteomes" id="UP000505355">
    <property type="component" value="Chromosome"/>
</dbReference>
<dbReference type="AlphaFoldDB" id="A0A7D4PUW4"/>
<dbReference type="RefSeq" id="WP_173415775.1">
    <property type="nucleotide sequence ID" value="NZ_CP054139.1"/>
</dbReference>
<dbReference type="InterPro" id="IPR012347">
    <property type="entry name" value="Ferritin-like"/>
</dbReference>
<dbReference type="EMBL" id="CP054139">
    <property type="protein sequence ID" value="QKJ31108.1"/>
    <property type="molecule type" value="Genomic_DNA"/>
</dbReference>
<evidence type="ECO:0000313" key="4">
    <source>
        <dbReference type="Proteomes" id="UP000505355"/>
    </source>
</evidence>
<keyword evidence="4" id="KW-1185">Reference proteome</keyword>
<proteinExistence type="predicted"/>
<evidence type="ECO:0000256" key="1">
    <source>
        <dbReference type="SAM" id="MobiDB-lite"/>
    </source>
</evidence>
<dbReference type="Gene3D" id="1.20.1260.10">
    <property type="match status" value="1"/>
</dbReference>
<accession>A0A7D4PUW4</accession>